<keyword evidence="3" id="KW-1185">Reference proteome</keyword>
<organism evidence="2 3">
    <name type="scientific">Mucilaginibacter terrenus</name>
    <dbReference type="NCBI Taxonomy" id="2482727"/>
    <lineage>
        <taxon>Bacteria</taxon>
        <taxon>Pseudomonadati</taxon>
        <taxon>Bacteroidota</taxon>
        <taxon>Sphingobacteriia</taxon>
        <taxon>Sphingobacteriales</taxon>
        <taxon>Sphingobacteriaceae</taxon>
        <taxon>Mucilaginibacter</taxon>
    </lineage>
</organism>
<feature type="signal peptide" evidence="1">
    <location>
        <begin position="1"/>
        <end position="19"/>
    </location>
</feature>
<comment type="caution">
    <text evidence="2">The sequence shown here is derived from an EMBL/GenBank/DDBJ whole genome shotgun (WGS) entry which is preliminary data.</text>
</comment>
<protein>
    <recommendedName>
        <fullName evidence="4">DUF1573 domain-containing protein</fullName>
    </recommendedName>
</protein>
<accession>A0A3E2NXJ2</accession>
<evidence type="ECO:0000256" key="1">
    <source>
        <dbReference type="SAM" id="SignalP"/>
    </source>
</evidence>
<name>A0A3E2NXJ2_9SPHI</name>
<evidence type="ECO:0000313" key="2">
    <source>
        <dbReference type="EMBL" id="RFZ85707.1"/>
    </source>
</evidence>
<keyword evidence="1" id="KW-0732">Signal</keyword>
<gene>
    <name evidence="2" type="ORF">DYU05_08950</name>
</gene>
<evidence type="ECO:0008006" key="4">
    <source>
        <dbReference type="Google" id="ProtNLM"/>
    </source>
</evidence>
<dbReference type="NCBIfam" id="NF038353">
    <property type="entry name" value="FxLYD_dom"/>
    <property type="match status" value="1"/>
</dbReference>
<reference evidence="2 3" key="1">
    <citation type="submission" date="2018-08" db="EMBL/GenBank/DDBJ databases">
        <title>Mucilaginibacter terrae sp. nov., isolated from manganese diggings.</title>
        <authorList>
            <person name="Huang Y."/>
            <person name="Zhou Z."/>
        </authorList>
    </citation>
    <scope>NUCLEOTIDE SEQUENCE [LARGE SCALE GENOMIC DNA]</scope>
    <source>
        <strain evidence="2 3">ZH6</strain>
    </source>
</reference>
<feature type="chain" id="PRO_5017585769" description="DUF1573 domain-containing protein" evidence="1">
    <location>
        <begin position="20"/>
        <end position="117"/>
    </location>
</feature>
<evidence type="ECO:0000313" key="3">
    <source>
        <dbReference type="Proteomes" id="UP000260823"/>
    </source>
</evidence>
<dbReference type="PROSITE" id="PS51257">
    <property type="entry name" value="PROKAR_LIPOPROTEIN"/>
    <property type="match status" value="1"/>
</dbReference>
<proteinExistence type="predicted"/>
<dbReference type="AlphaFoldDB" id="A0A3E2NXJ2"/>
<dbReference type="EMBL" id="QWDE01000001">
    <property type="protein sequence ID" value="RFZ85707.1"/>
    <property type="molecule type" value="Genomic_DNA"/>
</dbReference>
<dbReference type="InterPro" id="IPR047676">
    <property type="entry name" value="FxLYD_dom"/>
</dbReference>
<sequence>MKLIICLLLFSMCSCGVQNTPILLYRSKGIPLIVTKQKISLKQGCHVDIVLKNTGLSALRKVFVDVNYYDASGYYIITTRSNIIDCLKPGQIASFATSAIISDTEPISKALVIPGLM</sequence>
<dbReference type="Proteomes" id="UP000260823">
    <property type="component" value="Unassembled WGS sequence"/>
</dbReference>